<protein>
    <submittedName>
        <fullName evidence="2">Uncharacterized protein</fullName>
    </submittedName>
</protein>
<gene>
    <name evidence="2" type="ORF">F1728_04850</name>
</gene>
<accession>A0A6I6A914</accession>
<keyword evidence="1" id="KW-0732">Signal</keyword>
<feature type="signal peptide" evidence="1">
    <location>
        <begin position="1"/>
        <end position="25"/>
    </location>
</feature>
<dbReference type="RefSeq" id="WP_155363153.1">
    <property type="nucleotide sequence ID" value="NZ_CP043930.1"/>
</dbReference>
<dbReference type="Proteomes" id="UP000427281">
    <property type="component" value="Chromosome"/>
</dbReference>
<evidence type="ECO:0000313" key="2">
    <source>
        <dbReference type="EMBL" id="QGQ22062.1"/>
    </source>
</evidence>
<reference evidence="2 3" key="1">
    <citation type="submission" date="2019-09" db="EMBL/GenBank/DDBJ databases">
        <title>Gimesia benthica sp. nov., a novel bacterium isolated from deep-sea water of the Northwest Indian Ocean.</title>
        <authorList>
            <person name="Dai X."/>
        </authorList>
    </citation>
    <scope>NUCLEOTIDE SEQUENCE [LARGE SCALE GENOMIC DNA]</scope>
    <source>
        <strain evidence="2 3">E7</strain>
    </source>
</reference>
<sequence length="517" mass="58195">MSKFVSLMSLVLTAGLVCGTGQVIAESKTSVDRMAGPVNGPWRRLFLDAMVVEESQGLERVFHAAKKHEQNPVLIADQPWEKTGRYPGPYLYGSVMSDQGKLRMWYRCYTPQEIFCYAESEDGFHWTKPELGLYEHNGSTSNNIFLGPKSDLSVPADLKDPLSRFHTAMVFKQPGDVPADQRYLLFGYMLRPSRHRVAFSADGLRWNFATETARKGLIPGGDATTYGYDPYSQRYIAMRKTGSSGLAGHRGGRGRAVGISWSKPGNVLDWTTPVSGPVLVPDDLDPDATQFYNGPVFAYQGMYISQLWVFHARWFKEGPYTDQKMAEAEKGSPVTTDVQLAWSWDLINWTRTPERKPFIALGDREQNEFDCGSIHTAVAPVVVGDELFFYYGAARGRYLNPRHHSIGLAKLRLDGFCSLQADNEEGWFISRRESLKQPVVTINARTGHRGSVVAEILDRHNEVLPGFSREECIPFSGDAVAHELKWQTKSLPPDLMEGDKKIRFFLKDADLYSYLPH</sequence>
<evidence type="ECO:0000256" key="1">
    <source>
        <dbReference type="SAM" id="SignalP"/>
    </source>
</evidence>
<dbReference type="EMBL" id="CP043930">
    <property type="protein sequence ID" value="QGQ22062.1"/>
    <property type="molecule type" value="Genomic_DNA"/>
</dbReference>
<dbReference type="AlphaFoldDB" id="A0A6I6A914"/>
<dbReference type="InterPro" id="IPR023296">
    <property type="entry name" value="Glyco_hydro_beta-prop_sf"/>
</dbReference>
<name>A0A6I6A914_9PLAN</name>
<keyword evidence="3" id="KW-1185">Reference proteome</keyword>
<dbReference type="KEGG" id="gim:F1728_04850"/>
<feature type="chain" id="PRO_5026134743" evidence="1">
    <location>
        <begin position="26"/>
        <end position="517"/>
    </location>
</feature>
<dbReference type="SUPFAM" id="SSF75005">
    <property type="entry name" value="Arabinanase/levansucrase/invertase"/>
    <property type="match status" value="1"/>
</dbReference>
<evidence type="ECO:0000313" key="3">
    <source>
        <dbReference type="Proteomes" id="UP000427281"/>
    </source>
</evidence>
<dbReference type="Gene3D" id="2.115.10.20">
    <property type="entry name" value="Glycosyl hydrolase domain, family 43"/>
    <property type="match status" value="2"/>
</dbReference>
<organism evidence="2 3">
    <name type="scientific">Gimesia benthica</name>
    <dbReference type="NCBI Taxonomy" id="2608982"/>
    <lineage>
        <taxon>Bacteria</taxon>
        <taxon>Pseudomonadati</taxon>
        <taxon>Planctomycetota</taxon>
        <taxon>Planctomycetia</taxon>
        <taxon>Planctomycetales</taxon>
        <taxon>Planctomycetaceae</taxon>
        <taxon>Gimesia</taxon>
    </lineage>
</organism>
<proteinExistence type="predicted"/>